<dbReference type="EMBL" id="LJIJ01000205">
    <property type="protein sequence ID" value="ODN00483.1"/>
    <property type="molecule type" value="Genomic_DNA"/>
</dbReference>
<feature type="region of interest" description="Disordered" evidence="1">
    <location>
        <begin position="151"/>
        <end position="190"/>
    </location>
</feature>
<comment type="caution">
    <text evidence="2">The sequence shown here is derived from an EMBL/GenBank/DDBJ whole genome shotgun (WGS) entry which is preliminary data.</text>
</comment>
<organism evidence="2 3">
    <name type="scientific">Orchesella cincta</name>
    <name type="common">Springtail</name>
    <name type="synonym">Podura cincta</name>
    <dbReference type="NCBI Taxonomy" id="48709"/>
    <lineage>
        <taxon>Eukaryota</taxon>
        <taxon>Metazoa</taxon>
        <taxon>Ecdysozoa</taxon>
        <taxon>Arthropoda</taxon>
        <taxon>Hexapoda</taxon>
        <taxon>Collembola</taxon>
        <taxon>Entomobryomorpha</taxon>
        <taxon>Entomobryoidea</taxon>
        <taxon>Orchesellidae</taxon>
        <taxon>Orchesellinae</taxon>
        <taxon>Orchesella</taxon>
    </lineage>
</organism>
<dbReference type="AlphaFoldDB" id="A0A1D2N5D5"/>
<protein>
    <submittedName>
        <fullName evidence="2">Uncharacterized protein</fullName>
    </submittedName>
</protein>
<accession>A0A1D2N5D5</accession>
<name>A0A1D2N5D5_ORCCI</name>
<evidence type="ECO:0000256" key="1">
    <source>
        <dbReference type="SAM" id="MobiDB-lite"/>
    </source>
</evidence>
<evidence type="ECO:0000313" key="2">
    <source>
        <dbReference type="EMBL" id="ODN00483.1"/>
    </source>
</evidence>
<feature type="compositionally biased region" description="Polar residues" evidence="1">
    <location>
        <begin position="19"/>
        <end position="30"/>
    </location>
</feature>
<feature type="region of interest" description="Disordered" evidence="1">
    <location>
        <begin position="16"/>
        <end position="134"/>
    </location>
</feature>
<keyword evidence="3" id="KW-1185">Reference proteome</keyword>
<feature type="compositionally biased region" description="Polar residues" evidence="1">
    <location>
        <begin position="36"/>
        <end position="75"/>
    </location>
</feature>
<dbReference type="Proteomes" id="UP000094527">
    <property type="component" value="Unassembled WGS sequence"/>
</dbReference>
<proteinExistence type="predicted"/>
<reference evidence="2 3" key="1">
    <citation type="journal article" date="2016" name="Genome Biol. Evol.">
        <title>Gene Family Evolution Reflects Adaptation to Soil Environmental Stressors in the Genome of the Collembolan Orchesella cincta.</title>
        <authorList>
            <person name="Faddeeva-Vakhrusheva A."/>
            <person name="Derks M.F."/>
            <person name="Anvar S.Y."/>
            <person name="Agamennone V."/>
            <person name="Suring W."/>
            <person name="Smit S."/>
            <person name="van Straalen N.M."/>
            <person name="Roelofs D."/>
        </authorList>
    </citation>
    <scope>NUCLEOTIDE SEQUENCE [LARGE SCALE GENOMIC DNA]</scope>
    <source>
        <tissue evidence="2">Mixed pool</tissue>
    </source>
</reference>
<sequence>MTDDPEKIKVITMDKKGSFPSSFATNTNKSLALDNSAKTTAYSRQDGTSGSQISKVQPKTPTRYRGNQTSNTGGFSRNEAYNRYKPTPQKGKYADRKPKPKGGQSASESVAQKETEPEGATSHPPGGKKQNIKDQDLDLWGFQYAPLQSHGYVHGHLQRRSRPSSGGPSRSNYGAGPIRPKYSKDYLLAK</sequence>
<evidence type="ECO:0000313" key="3">
    <source>
        <dbReference type="Proteomes" id="UP000094527"/>
    </source>
</evidence>
<gene>
    <name evidence="2" type="ORF">Ocin01_06198</name>
</gene>